<dbReference type="VEuPathDB" id="FungiDB:HCDG_01351"/>
<gene>
    <name evidence="1" type="ORF">HCDG_01351</name>
</gene>
<organism evidence="1 2">
    <name type="scientific">Ajellomyces capsulatus (strain H143)</name>
    <name type="common">Darling's disease fungus</name>
    <name type="synonym">Histoplasma capsulatum</name>
    <dbReference type="NCBI Taxonomy" id="544712"/>
    <lineage>
        <taxon>Eukaryota</taxon>
        <taxon>Fungi</taxon>
        <taxon>Dikarya</taxon>
        <taxon>Ascomycota</taxon>
        <taxon>Pezizomycotina</taxon>
        <taxon>Eurotiomycetes</taxon>
        <taxon>Eurotiomycetidae</taxon>
        <taxon>Onygenales</taxon>
        <taxon>Ajellomycetaceae</taxon>
        <taxon>Histoplasma</taxon>
    </lineage>
</organism>
<dbReference type="HOGENOM" id="CLU_2978591_0_0_1"/>
<proteinExistence type="predicted"/>
<dbReference type="Proteomes" id="UP000002624">
    <property type="component" value="Unassembled WGS sequence"/>
</dbReference>
<evidence type="ECO:0000313" key="2">
    <source>
        <dbReference type="Proteomes" id="UP000002624"/>
    </source>
</evidence>
<reference evidence="2" key="1">
    <citation type="submission" date="2009-05" db="EMBL/GenBank/DDBJ databases">
        <title>The genome sequence of Ajellomyces capsulatus strain H143.</title>
        <authorList>
            <person name="Champion M."/>
            <person name="Cuomo C.A."/>
            <person name="Ma L.-J."/>
            <person name="Henn M.R."/>
            <person name="Sil A."/>
            <person name="Goldman B."/>
            <person name="Young S.K."/>
            <person name="Kodira C.D."/>
            <person name="Zeng Q."/>
            <person name="Koehrsen M."/>
            <person name="Alvarado L."/>
            <person name="Berlin A.M."/>
            <person name="Borenstein D."/>
            <person name="Chen Z."/>
            <person name="Engels R."/>
            <person name="Freedman E."/>
            <person name="Gellesch M."/>
            <person name="Goldberg J."/>
            <person name="Griggs A."/>
            <person name="Gujja S."/>
            <person name="Heiman D.I."/>
            <person name="Hepburn T.A."/>
            <person name="Howarth C."/>
            <person name="Jen D."/>
            <person name="Larson L."/>
            <person name="Lewis B."/>
            <person name="Mehta T."/>
            <person name="Park D."/>
            <person name="Pearson M."/>
            <person name="Roberts A."/>
            <person name="Saif S."/>
            <person name="Shea T.D."/>
            <person name="Shenoy N."/>
            <person name="Sisk P."/>
            <person name="Stolte C."/>
            <person name="Sykes S."/>
            <person name="Walk T."/>
            <person name="White J."/>
            <person name="Yandava C."/>
            <person name="Klein B."/>
            <person name="McEwen J.G."/>
            <person name="Puccia R."/>
            <person name="Goldman G.H."/>
            <person name="Felipe M.S."/>
            <person name="Nino-Vega G."/>
            <person name="San-Blas G."/>
            <person name="Taylor J.W."/>
            <person name="Mendoza L."/>
            <person name="Galagan J.E."/>
            <person name="Nusbaum C."/>
            <person name="Birren B.W."/>
        </authorList>
    </citation>
    <scope>NUCLEOTIDE SEQUENCE [LARGE SCALE GENOMIC DNA]</scope>
    <source>
        <strain evidence="2">H143</strain>
    </source>
</reference>
<accession>C6H430</accession>
<evidence type="ECO:0000313" key="1">
    <source>
        <dbReference type="EMBL" id="EER45772.1"/>
    </source>
</evidence>
<dbReference type="AlphaFoldDB" id="C6H430"/>
<name>C6H430_AJECH</name>
<dbReference type="EMBL" id="GG692419">
    <property type="protein sequence ID" value="EER45772.1"/>
    <property type="molecule type" value="Genomic_DNA"/>
</dbReference>
<protein>
    <submittedName>
        <fullName evidence="1">Uncharacterized protein</fullName>
    </submittedName>
</protein>
<sequence>MQITNRMENAKTLHGCPIQAGRFLLRLESRRFVILQDHLQLRGRNTARLRELNTMALR</sequence>